<dbReference type="EMBL" id="JAIQCJ010000944">
    <property type="protein sequence ID" value="KAJ8793673.1"/>
    <property type="molecule type" value="Genomic_DNA"/>
</dbReference>
<sequence>MTSRIEPEDGETSGDEVPCKGQGIPHGADPAHLPATAPPTWPLDKGFSEWHKLTPKMVKQGNPASVSVDTALRRPETESPASPEETEFLSAETLSRTSQPKPRRCLRRHNCSQLQAGRGNTHALWVREASSAPPCGLVSAEAPGDLETRGAVCRDHRCPCSSDSEKDTSLSHGCQAPGTEPGKSLAHRGHGTHVCKIRPQLAELNNSARTALGPKEAALTPPALSAGLFDFSDPLLTVSRSLPLVTAASMPLLQQQMPPAFHSLCSKPCCS</sequence>
<evidence type="ECO:0000313" key="2">
    <source>
        <dbReference type="EMBL" id="KAJ8793673.1"/>
    </source>
</evidence>
<proteinExistence type="predicted"/>
<feature type="region of interest" description="Disordered" evidence="1">
    <location>
        <begin position="1"/>
        <end position="104"/>
    </location>
</feature>
<dbReference type="AlphaFoldDB" id="A0AB34HN70"/>
<reference evidence="2 3" key="1">
    <citation type="submission" date="2022-11" db="EMBL/GenBank/DDBJ databases">
        <title>Whole genome sequence of Eschrichtius robustus ER-17-0199.</title>
        <authorList>
            <person name="Bruniche-Olsen A."/>
            <person name="Black A.N."/>
            <person name="Fields C.J."/>
            <person name="Walden K."/>
            <person name="Dewoody J.A."/>
        </authorList>
    </citation>
    <scope>NUCLEOTIDE SEQUENCE [LARGE SCALE GENOMIC DNA]</scope>
    <source>
        <strain evidence="2">ER-17-0199</strain>
        <tissue evidence="2">Blubber</tissue>
    </source>
</reference>
<dbReference type="Proteomes" id="UP001159641">
    <property type="component" value="Unassembled WGS sequence"/>
</dbReference>
<keyword evidence="3" id="KW-1185">Reference proteome</keyword>
<feature type="region of interest" description="Disordered" evidence="1">
    <location>
        <begin position="169"/>
        <end position="189"/>
    </location>
</feature>
<accession>A0AB34HN70</accession>
<protein>
    <submittedName>
        <fullName evidence="2">Uncharacterized protein</fullName>
    </submittedName>
</protein>
<gene>
    <name evidence="2" type="ORF">J1605_003484</name>
</gene>
<evidence type="ECO:0000313" key="3">
    <source>
        <dbReference type="Proteomes" id="UP001159641"/>
    </source>
</evidence>
<name>A0AB34HN70_ESCRO</name>
<organism evidence="2 3">
    <name type="scientific">Eschrichtius robustus</name>
    <name type="common">California gray whale</name>
    <name type="synonym">Eschrichtius gibbosus</name>
    <dbReference type="NCBI Taxonomy" id="9764"/>
    <lineage>
        <taxon>Eukaryota</taxon>
        <taxon>Metazoa</taxon>
        <taxon>Chordata</taxon>
        <taxon>Craniata</taxon>
        <taxon>Vertebrata</taxon>
        <taxon>Euteleostomi</taxon>
        <taxon>Mammalia</taxon>
        <taxon>Eutheria</taxon>
        <taxon>Laurasiatheria</taxon>
        <taxon>Artiodactyla</taxon>
        <taxon>Whippomorpha</taxon>
        <taxon>Cetacea</taxon>
        <taxon>Mysticeti</taxon>
        <taxon>Eschrichtiidae</taxon>
        <taxon>Eschrichtius</taxon>
    </lineage>
</organism>
<evidence type="ECO:0000256" key="1">
    <source>
        <dbReference type="SAM" id="MobiDB-lite"/>
    </source>
</evidence>
<comment type="caution">
    <text evidence="2">The sequence shown here is derived from an EMBL/GenBank/DDBJ whole genome shotgun (WGS) entry which is preliminary data.</text>
</comment>